<protein>
    <submittedName>
        <fullName evidence="1">Uncharacterized protein</fullName>
    </submittedName>
</protein>
<keyword evidence="2" id="KW-1185">Reference proteome</keyword>
<proteinExistence type="predicted"/>
<reference evidence="1 2" key="1">
    <citation type="submission" date="2019-07" db="EMBL/GenBank/DDBJ databases">
        <title>Genomics analysis of Aphanomyces spp. identifies a new class of oomycete effector associated with host adaptation.</title>
        <authorList>
            <person name="Gaulin E."/>
        </authorList>
    </citation>
    <scope>NUCLEOTIDE SEQUENCE [LARGE SCALE GENOMIC DNA]</scope>
    <source>
        <strain evidence="1 2">ATCC 201684</strain>
    </source>
</reference>
<name>A0A6G0XDS1_9STRA</name>
<gene>
    <name evidence="1" type="ORF">Ae201684_006174</name>
</gene>
<comment type="caution">
    <text evidence="1">The sequence shown here is derived from an EMBL/GenBank/DDBJ whole genome shotgun (WGS) entry which is preliminary data.</text>
</comment>
<sequence length="175" mass="20116">MCISTRPHPWTCRDEFTADGGQPTLWHPFFKSQHPRQSYLLTAFMGLLGAKREAQLKAGIEQWLLKKTDDNSSCAEYKHELKRIKEILKTHDTQHHLLPLAFHKHIKPPVKPPTRLLVKPEIVAGKRVPFTKTVAKKRLSLMDVIYESDDAAVVTFQDKPSKMNKVNMAQRLLLV</sequence>
<organism evidence="1 2">
    <name type="scientific">Aphanomyces euteiches</name>
    <dbReference type="NCBI Taxonomy" id="100861"/>
    <lineage>
        <taxon>Eukaryota</taxon>
        <taxon>Sar</taxon>
        <taxon>Stramenopiles</taxon>
        <taxon>Oomycota</taxon>
        <taxon>Saprolegniomycetes</taxon>
        <taxon>Saprolegniales</taxon>
        <taxon>Verrucalvaceae</taxon>
        <taxon>Aphanomyces</taxon>
    </lineage>
</organism>
<evidence type="ECO:0000313" key="2">
    <source>
        <dbReference type="Proteomes" id="UP000481153"/>
    </source>
</evidence>
<dbReference type="VEuPathDB" id="FungiDB:AeMF1_011739"/>
<accession>A0A6G0XDS1</accession>
<dbReference type="EMBL" id="VJMJ01000079">
    <property type="protein sequence ID" value="KAF0738198.1"/>
    <property type="molecule type" value="Genomic_DNA"/>
</dbReference>
<evidence type="ECO:0000313" key="1">
    <source>
        <dbReference type="EMBL" id="KAF0738198.1"/>
    </source>
</evidence>
<dbReference type="AlphaFoldDB" id="A0A6G0XDS1"/>
<dbReference type="Proteomes" id="UP000481153">
    <property type="component" value="Unassembled WGS sequence"/>
</dbReference>